<name>F3YBQ7_MELPT</name>
<reference evidence="2 3" key="1">
    <citation type="journal article" date="2011" name="J. Bacteriol.">
        <title>Complete genome sequence of Melissococcus plutonius ATCC 35311.</title>
        <authorList>
            <person name="Okumura K."/>
            <person name="Arai R."/>
            <person name="Okura M."/>
            <person name="Kirikae T."/>
            <person name="Takamatsu D."/>
            <person name="Osaki M."/>
            <person name="Miyoshi-Akiyama T."/>
        </authorList>
    </citation>
    <scope>NUCLEOTIDE SEQUENCE [LARGE SCALE GENOMIC DNA]</scope>
    <source>
        <strain evidence="3">ATCC 35311 / CIP 104052 / LMG 20360 / NCIMB 702443</strain>
    </source>
</reference>
<sequence>MQKTLYFYDKNLPFGFPNLEYNINDYSQKEMKMVNTIGILDGIIGILLPLLSMLGNKQTNWDAVFLLD</sequence>
<keyword evidence="1" id="KW-0472">Membrane</keyword>
<accession>F3YBQ7</accession>
<feature type="transmembrane region" description="Helical" evidence="1">
    <location>
        <begin position="33"/>
        <end position="54"/>
    </location>
</feature>
<keyword evidence="3" id="KW-1185">Reference proteome</keyword>
<dbReference type="HOGENOM" id="CLU_2789060_0_0_9"/>
<reference key="2">
    <citation type="submission" date="2011-04" db="EMBL/GenBank/DDBJ databases">
        <title>Whole genome sequence of Melissococcus plutonius ATCC 35311.</title>
        <authorList>
            <person name="Okumura K."/>
            <person name="Arai R."/>
            <person name="Osaki M."/>
            <person name="Okura M."/>
            <person name="Kirikae T."/>
            <person name="Takamatsu D."/>
            <person name="Akiyama T."/>
        </authorList>
    </citation>
    <scope>NUCLEOTIDE SEQUENCE</scope>
    <source>
        <strain>ATCC 35311</strain>
    </source>
</reference>
<dbReference type="Proteomes" id="UP000008456">
    <property type="component" value="Chromosome"/>
</dbReference>
<keyword evidence="1" id="KW-1133">Transmembrane helix</keyword>
<evidence type="ECO:0000313" key="3">
    <source>
        <dbReference type="Proteomes" id="UP000008456"/>
    </source>
</evidence>
<keyword evidence="1" id="KW-0812">Transmembrane</keyword>
<gene>
    <name evidence="2" type="ordered locus">MPTP_1506</name>
</gene>
<dbReference type="EMBL" id="AP012200">
    <property type="protein sequence ID" value="BAK21935.1"/>
    <property type="molecule type" value="Genomic_DNA"/>
</dbReference>
<evidence type="ECO:0000256" key="1">
    <source>
        <dbReference type="SAM" id="Phobius"/>
    </source>
</evidence>
<evidence type="ECO:0000313" key="2">
    <source>
        <dbReference type="EMBL" id="BAK21935.1"/>
    </source>
</evidence>
<proteinExistence type="predicted"/>
<dbReference type="SUPFAM" id="SSF158745">
    <property type="entry name" value="LanC-like"/>
    <property type="match status" value="1"/>
</dbReference>
<dbReference type="STRING" id="940190.MPTP_1506"/>
<dbReference type="AlphaFoldDB" id="F3YBQ7"/>
<dbReference type="KEGG" id="mps:MPTP_1506"/>
<protein>
    <submittedName>
        <fullName evidence="2">Uncharacterized protein</fullName>
    </submittedName>
</protein>
<organism evidence="2 3">
    <name type="scientific">Melissococcus plutonius (strain ATCC 35311 / DSM 29964 / CIP 104052 / LMG 20360 / NCIMB 702443)</name>
    <dbReference type="NCBI Taxonomy" id="940190"/>
    <lineage>
        <taxon>Bacteria</taxon>
        <taxon>Bacillati</taxon>
        <taxon>Bacillota</taxon>
        <taxon>Bacilli</taxon>
        <taxon>Lactobacillales</taxon>
        <taxon>Enterococcaceae</taxon>
        <taxon>Melissococcus</taxon>
    </lineage>
</organism>